<evidence type="ECO:0000313" key="2">
    <source>
        <dbReference type="Proteomes" id="UP000887116"/>
    </source>
</evidence>
<keyword evidence="2" id="KW-1185">Reference proteome</keyword>
<accession>A0A8X6IYG5</accession>
<comment type="caution">
    <text evidence="1">The sequence shown here is derived from an EMBL/GenBank/DDBJ whole genome shotgun (WGS) entry which is preliminary data.</text>
</comment>
<reference evidence="1" key="1">
    <citation type="submission" date="2020-07" db="EMBL/GenBank/DDBJ databases">
        <title>Multicomponent nature underlies the extraordinary mechanical properties of spider dragline silk.</title>
        <authorList>
            <person name="Kono N."/>
            <person name="Nakamura H."/>
            <person name="Mori M."/>
            <person name="Yoshida Y."/>
            <person name="Ohtoshi R."/>
            <person name="Malay A.D."/>
            <person name="Moran D.A.P."/>
            <person name="Tomita M."/>
            <person name="Numata K."/>
            <person name="Arakawa K."/>
        </authorList>
    </citation>
    <scope>NUCLEOTIDE SEQUENCE</scope>
</reference>
<dbReference type="AlphaFoldDB" id="A0A8X6IYG5"/>
<protein>
    <submittedName>
        <fullName evidence="1">Uncharacterized protein</fullName>
    </submittedName>
</protein>
<name>A0A8X6IYG5_TRICU</name>
<dbReference type="Proteomes" id="UP000887116">
    <property type="component" value="Unassembled WGS sequence"/>
</dbReference>
<evidence type="ECO:0000313" key="1">
    <source>
        <dbReference type="EMBL" id="GFR30784.1"/>
    </source>
</evidence>
<gene>
    <name evidence="1" type="ORF">TNCT_328191</name>
</gene>
<dbReference type="OrthoDB" id="410155at2759"/>
<organism evidence="1 2">
    <name type="scientific">Trichonephila clavata</name>
    <name type="common">Joro spider</name>
    <name type="synonym">Nephila clavata</name>
    <dbReference type="NCBI Taxonomy" id="2740835"/>
    <lineage>
        <taxon>Eukaryota</taxon>
        <taxon>Metazoa</taxon>
        <taxon>Ecdysozoa</taxon>
        <taxon>Arthropoda</taxon>
        <taxon>Chelicerata</taxon>
        <taxon>Arachnida</taxon>
        <taxon>Araneae</taxon>
        <taxon>Araneomorphae</taxon>
        <taxon>Entelegynae</taxon>
        <taxon>Araneoidea</taxon>
        <taxon>Nephilidae</taxon>
        <taxon>Trichonephila</taxon>
    </lineage>
</organism>
<dbReference type="EMBL" id="BMAO01039344">
    <property type="protein sequence ID" value="GFR30784.1"/>
    <property type="molecule type" value="Genomic_DNA"/>
</dbReference>
<proteinExistence type="predicted"/>
<sequence length="121" mass="13553">MSEFLPCPIALCTHNYKFKAVKRPAEPILRPAKLTAGINNKNSKAKNTDFSFPKKTAKPVPVENKIRYGLGSASILDYALFKNINWPCTIDSIPELSSDPNPIKLYFPRTSKFEFPPPTPT</sequence>